<keyword evidence="3" id="KW-1185">Reference proteome</keyword>
<name>A0AA39UQR8_9AGAR</name>
<sequence length="587" mass="67627">MQRYSLQELTSAVETERGSDSLSEQASDYEDEEYNSSKYYTDEEYTNLPEVTLTSFTETGEGESTIPVLKQRSYTGRMIISSALADALCADLGVDRMLEELNTVLGTSYSLDSSVISILNSYISQSVDFGTAYAYLRRYWKDIRTIESKLRTREAEDREMRQSVLADGRITKPDVPPRRVWDLYANRVVPYWVACNKLRAISHAWVEERDRMDVMTPINGCEWPVPMPKDVNLDLIRIEMLNTRPNWVPRFKAEYAWLDVLCLRQEGGKSEHLRLDEWKLDVPTIGWVYWYAWQVVCYFSGLGRPLCLAPGYFESDRCWFRRAWTLQEMTLWSIIAGVTGKDATNTQVERSFYKQLASLRSMRLGSTSILDLLSEMRNRVSTKLLDQVAGLVYLLEPDVIPIYDAEQSPADAWEALMDVMKPESQVQLLFSYPEPGNGMKRWRPSWSQVMSSRILGPRFHWEQHPIYRTEDPDIDYYMGYCIESGQVRGLCQVPNKPMLRQGKLVFDDANGESHTLKVIANHSYPIPDGFYKLLGCKGIHSNPDRWVVGHVRQDGRFEKLSVFRSAGDEEADLYSLALEGHLKTFLC</sequence>
<evidence type="ECO:0000313" key="2">
    <source>
        <dbReference type="EMBL" id="KAK0499332.1"/>
    </source>
</evidence>
<evidence type="ECO:0008006" key="4">
    <source>
        <dbReference type="Google" id="ProtNLM"/>
    </source>
</evidence>
<dbReference type="AlphaFoldDB" id="A0AA39UQR8"/>
<organism evidence="2 3">
    <name type="scientific">Armillaria luteobubalina</name>
    <dbReference type="NCBI Taxonomy" id="153913"/>
    <lineage>
        <taxon>Eukaryota</taxon>
        <taxon>Fungi</taxon>
        <taxon>Dikarya</taxon>
        <taxon>Basidiomycota</taxon>
        <taxon>Agaricomycotina</taxon>
        <taxon>Agaricomycetes</taxon>
        <taxon>Agaricomycetidae</taxon>
        <taxon>Agaricales</taxon>
        <taxon>Marasmiineae</taxon>
        <taxon>Physalacriaceae</taxon>
        <taxon>Armillaria</taxon>
    </lineage>
</organism>
<evidence type="ECO:0000313" key="3">
    <source>
        <dbReference type="Proteomes" id="UP001175228"/>
    </source>
</evidence>
<accession>A0AA39UQR8</accession>
<dbReference type="Proteomes" id="UP001175228">
    <property type="component" value="Unassembled WGS sequence"/>
</dbReference>
<feature type="compositionally biased region" description="Polar residues" evidence="1">
    <location>
        <begin position="1"/>
        <end position="13"/>
    </location>
</feature>
<reference evidence="2" key="1">
    <citation type="submission" date="2023-06" db="EMBL/GenBank/DDBJ databases">
        <authorList>
            <consortium name="Lawrence Berkeley National Laboratory"/>
            <person name="Ahrendt S."/>
            <person name="Sahu N."/>
            <person name="Indic B."/>
            <person name="Wong-Bajracharya J."/>
            <person name="Merenyi Z."/>
            <person name="Ke H.-M."/>
            <person name="Monk M."/>
            <person name="Kocsube S."/>
            <person name="Drula E."/>
            <person name="Lipzen A."/>
            <person name="Balint B."/>
            <person name="Henrissat B."/>
            <person name="Andreopoulos B."/>
            <person name="Martin F.M."/>
            <person name="Harder C.B."/>
            <person name="Rigling D."/>
            <person name="Ford K.L."/>
            <person name="Foster G.D."/>
            <person name="Pangilinan J."/>
            <person name="Papanicolaou A."/>
            <person name="Barry K."/>
            <person name="LaButti K."/>
            <person name="Viragh M."/>
            <person name="Koriabine M."/>
            <person name="Yan M."/>
            <person name="Riley R."/>
            <person name="Champramary S."/>
            <person name="Plett K.L."/>
            <person name="Tsai I.J."/>
            <person name="Slot J."/>
            <person name="Sipos G."/>
            <person name="Plett J."/>
            <person name="Nagy L.G."/>
            <person name="Grigoriev I.V."/>
        </authorList>
    </citation>
    <scope>NUCLEOTIDE SEQUENCE</scope>
    <source>
        <strain evidence="2">HWK02</strain>
    </source>
</reference>
<comment type="caution">
    <text evidence="2">The sequence shown here is derived from an EMBL/GenBank/DDBJ whole genome shotgun (WGS) entry which is preliminary data.</text>
</comment>
<feature type="region of interest" description="Disordered" evidence="1">
    <location>
        <begin position="1"/>
        <end position="34"/>
    </location>
</feature>
<protein>
    <recommendedName>
        <fullName evidence="4">Heterokaryon incompatibility domain-containing protein</fullName>
    </recommendedName>
</protein>
<gene>
    <name evidence="2" type="ORF">EDD18DRAFT_1460286</name>
</gene>
<dbReference type="EMBL" id="JAUEPU010000009">
    <property type="protein sequence ID" value="KAK0499332.1"/>
    <property type="molecule type" value="Genomic_DNA"/>
</dbReference>
<proteinExistence type="predicted"/>
<evidence type="ECO:0000256" key="1">
    <source>
        <dbReference type="SAM" id="MobiDB-lite"/>
    </source>
</evidence>